<protein>
    <submittedName>
        <fullName evidence="1">Uncharacterized protein</fullName>
    </submittedName>
</protein>
<name>A0A8K0X3G4_9PEZI</name>
<gene>
    <name evidence="1" type="ORF">B0T11DRAFT_328705</name>
</gene>
<keyword evidence="2" id="KW-1185">Reference proteome</keyword>
<sequence length="454" mass="51448">MTYLPPELWELIAQFLLHTDPSDPFFGPYDTHSVSQLCLTSKTLNKICTPVLYKDLAPSRPADIDAGLFQALIQSSQLAQQVKFLTLEHGGCGLWQSWSKLTPAVRDVYKQYLQTLDTMKSNRSFTSCNRQIIEGILEHERDDESEELCTETSQSILLSHLPNLRELTLETTGFLPGVPQGVLSKLRKVILKEASYGQYILEFSNLRFLAEAATNIDTLSIVDHNLDFFDDGLGSSASPMFPMVTTLSISGPNFCGLQHSAAEFIRAFSRLQTFRVKVLERVDSPRKPKIISLLQAVSYDAPQLKHLCLKDGRSDPHRRQEEIRDLWLGALDELPQLTRLQSLTIDMVVLYPDASRKNDSLRLVNILPEDLHHLHIRADNDDWLWLCQVQASFCELARVIVEENRFRHLKRITFTSKIMRGRIGKALDALKEAGVPMVRTASPWDDEDGLFKGA</sequence>
<dbReference type="OrthoDB" id="2520703at2759"/>
<comment type="caution">
    <text evidence="1">The sequence shown here is derived from an EMBL/GenBank/DDBJ whole genome shotgun (WGS) entry which is preliminary data.</text>
</comment>
<reference evidence="1" key="1">
    <citation type="journal article" date="2021" name="Nat. Commun.">
        <title>Genetic determinants of endophytism in the Arabidopsis root mycobiome.</title>
        <authorList>
            <person name="Mesny F."/>
            <person name="Miyauchi S."/>
            <person name="Thiergart T."/>
            <person name="Pickel B."/>
            <person name="Atanasova L."/>
            <person name="Karlsson M."/>
            <person name="Huettel B."/>
            <person name="Barry K.W."/>
            <person name="Haridas S."/>
            <person name="Chen C."/>
            <person name="Bauer D."/>
            <person name="Andreopoulos W."/>
            <person name="Pangilinan J."/>
            <person name="LaButti K."/>
            <person name="Riley R."/>
            <person name="Lipzen A."/>
            <person name="Clum A."/>
            <person name="Drula E."/>
            <person name="Henrissat B."/>
            <person name="Kohler A."/>
            <person name="Grigoriev I.V."/>
            <person name="Martin F.M."/>
            <person name="Hacquard S."/>
        </authorList>
    </citation>
    <scope>NUCLEOTIDE SEQUENCE</scope>
    <source>
        <strain evidence="1">MPI-CAGE-AT-0016</strain>
    </source>
</reference>
<dbReference type="Proteomes" id="UP000813385">
    <property type="component" value="Unassembled WGS sequence"/>
</dbReference>
<evidence type="ECO:0000313" key="2">
    <source>
        <dbReference type="Proteomes" id="UP000813385"/>
    </source>
</evidence>
<dbReference type="EMBL" id="JAGPXD010000003">
    <property type="protein sequence ID" value="KAH7362667.1"/>
    <property type="molecule type" value="Genomic_DNA"/>
</dbReference>
<accession>A0A8K0X3G4</accession>
<proteinExistence type="predicted"/>
<dbReference type="AlphaFoldDB" id="A0A8K0X3G4"/>
<dbReference type="InterPro" id="IPR032675">
    <property type="entry name" value="LRR_dom_sf"/>
</dbReference>
<evidence type="ECO:0000313" key="1">
    <source>
        <dbReference type="EMBL" id="KAH7362667.1"/>
    </source>
</evidence>
<organism evidence="1 2">
    <name type="scientific">Plectosphaerella cucumerina</name>
    <dbReference type="NCBI Taxonomy" id="40658"/>
    <lineage>
        <taxon>Eukaryota</taxon>
        <taxon>Fungi</taxon>
        <taxon>Dikarya</taxon>
        <taxon>Ascomycota</taxon>
        <taxon>Pezizomycotina</taxon>
        <taxon>Sordariomycetes</taxon>
        <taxon>Hypocreomycetidae</taxon>
        <taxon>Glomerellales</taxon>
        <taxon>Plectosphaerellaceae</taxon>
        <taxon>Plectosphaerella</taxon>
    </lineage>
</organism>
<dbReference type="SUPFAM" id="SSF52058">
    <property type="entry name" value="L domain-like"/>
    <property type="match status" value="1"/>
</dbReference>
<dbReference type="Gene3D" id="3.80.10.10">
    <property type="entry name" value="Ribonuclease Inhibitor"/>
    <property type="match status" value="1"/>
</dbReference>